<dbReference type="PROSITE" id="PS01033">
    <property type="entry name" value="GLOBIN"/>
    <property type="match status" value="4"/>
</dbReference>
<dbReference type="InterPro" id="IPR002338">
    <property type="entry name" value="Hemoglobin_a-typ"/>
</dbReference>
<feature type="region of interest" description="Disordered" evidence="7">
    <location>
        <begin position="204"/>
        <end position="226"/>
    </location>
</feature>
<evidence type="ECO:0000256" key="6">
    <source>
        <dbReference type="ARBA" id="ARBA00023004"/>
    </source>
</evidence>
<feature type="domain" description="Globin" evidence="8">
    <location>
        <begin position="968"/>
        <end position="1108"/>
    </location>
</feature>
<dbReference type="EMBL" id="JAOTOJ010000003">
    <property type="protein sequence ID" value="KAK9403546.1"/>
    <property type="molecule type" value="Genomic_DNA"/>
</dbReference>
<dbReference type="GO" id="GO:0072562">
    <property type="term" value="C:blood microparticle"/>
    <property type="evidence" value="ECO:0007669"/>
    <property type="project" value="TreeGrafter"/>
</dbReference>
<comment type="caution">
    <text evidence="9">The sequence shown here is derived from an EMBL/GenBank/DDBJ whole genome shotgun (WGS) entry which is preliminary data.</text>
</comment>
<dbReference type="InterPro" id="IPR009050">
    <property type="entry name" value="Globin-like_sf"/>
</dbReference>
<evidence type="ECO:0000313" key="10">
    <source>
        <dbReference type="Proteomes" id="UP001474421"/>
    </source>
</evidence>
<dbReference type="PANTHER" id="PTHR11442:SF48">
    <property type="entry name" value="HEMOGLOBIN SUBUNIT ALPHA"/>
    <property type="match status" value="1"/>
</dbReference>
<accession>A0AAW1BMM0</accession>
<sequence length="1276" mass="138643">MSLQLLCEDKRRSLFPSPGCCSNWASSSPPMSKAPPPNQTAGTGGWWLRTDGGGRQSERLGSPPEKARQRLYYPPREEGGVVFWAGGRRQRGFKAALLLISLTCPTQSHCLGAAMSLQLLCVDKRRSLSPSPGCCSNWASSSPPMSKAPPNQELLITVSRGFQVSSDGGDFRVDTARGGRLPGCRKTAPFPDSGHGWMVAEDRRGRKTKREAGIPSGESSPAPLLPTPRGGGVVFWAGGRRRAWLGLPGLIKGQPSYRGHEPAKMVLSDDDKAKVRAAWVPVAKNPEMYGSETLNRMFAAHPTTKTYFPHFDLSPGSSDLKTHGKKVIDALTEAVNNLDDVPGALSKLSDLHAHKLRVDPVNFKLLGHCLEITMAVHNGGPLDASVLLPLDKFLDLVAKVLVSRRLQGRHCARGGGFPVVGKPSHFQTAGTGGWWLRTDGGGRQSERLGSPPEKARQRLYSPPREEGVWCFGREGEGVLRSAFPGLIKGQPNYRGHEPAKMVLSDDDKVKVRAAWVSVAKNAEMYGSETLNRMFAAHPTTKTYFPHFDLSPGSSDLKTHGKKVIDALTEAVNNLDDVPGALSKLSDLHAHKLRVDPVNFKLLGHCLEITMAVHNGGPLDASVLLPLDKFLDLVAKELLITVSRGFQVSSDGGDFRVDTARGGGFPVVGKPSHFQTAGTGGWWLRTDGGGRQSERLGSPPEKARQRLYSPPREEGVWCFGREGEGVLGSAFPGLIKGQPSYRGHEPAKMVLSDDDKAKVRAAWVPVAKNAEMYGSETLTRMFAAHSTTKTYFPHFNLSPGSSDLKTHGKKVIDALTEAVNNLDDVPGALSKLSDLHAHKLRVDPVNFKLLGHCLEITMAVHNGGPLKPSVILAVDKFLDQVAKVLASRKTAPFPDSGHGWMVLRTDGGGRQSERLGSLPEKARQRLYSPPREEGVWCFGREGEGVLGSAFPGLIKGQPNYRGHEPAKMVLSDDDKVKVRAAWVSVAKNAEMYGSETLNRLFTVYPATKTYFPHFDLSPGSSDLKTHGKKVIDALTEAVNNLDDVPGALSEFSDLDAHKLRLDPVNFKLLGHCLEATMAVHNGGPLKPSVILAVDKFLDQVAKVLASSNEAKRESEVTQREITCGGWAHCCSLIRFLKCRGQTRAKRKAVENESEDWRLAKREKLGLLGGQVSCGAPAKKRAGKETREHRSGRQAGIARAAEALSRPRKPLVLRSCRLFLSGSKRTVVVLNFPGEIFGAEDELSAPPSLSIARSHAALSRGVWKGKKLWPARDLWLLG</sequence>
<dbReference type="GO" id="GO:0005833">
    <property type="term" value="C:hemoglobin complex"/>
    <property type="evidence" value="ECO:0007669"/>
    <property type="project" value="InterPro"/>
</dbReference>
<dbReference type="SUPFAM" id="SSF46458">
    <property type="entry name" value="Globin-like"/>
    <property type="match status" value="4"/>
</dbReference>
<evidence type="ECO:0000256" key="4">
    <source>
        <dbReference type="ARBA" id="ARBA00022621"/>
    </source>
</evidence>
<name>A0AAW1BMM0_CROAD</name>
<dbReference type="GO" id="GO:0019825">
    <property type="term" value="F:oxygen binding"/>
    <property type="evidence" value="ECO:0007669"/>
    <property type="project" value="InterPro"/>
</dbReference>
<feature type="domain" description="Globin" evidence="8">
    <location>
        <begin position="266"/>
        <end position="406"/>
    </location>
</feature>
<gene>
    <name evidence="9" type="ORF">NXF25_008373</name>
</gene>
<keyword evidence="5" id="KW-0479">Metal-binding</keyword>
<comment type="similarity">
    <text evidence="1">Belongs to the globin family.</text>
</comment>
<evidence type="ECO:0000256" key="2">
    <source>
        <dbReference type="ARBA" id="ARBA00022448"/>
    </source>
</evidence>
<keyword evidence="4" id="KW-0561">Oxygen transport</keyword>
<dbReference type="GO" id="GO:0046872">
    <property type="term" value="F:metal ion binding"/>
    <property type="evidence" value="ECO:0007669"/>
    <property type="project" value="UniProtKB-KW"/>
</dbReference>
<evidence type="ECO:0000256" key="1">
    <source>
        <dbReference type="ARBA" id="ARBA00008705"/>
    </source>
</evidence>
<feature type="region of interest" description="Disordered" evidence="7">
    <location>
        <begin position="26"/>
        <end position="66"/>
    </location>
</feature>
<evidence type="ECO:0000256" key="3">
    <source>
        <dbReference type="ARBA" id="ARBA00022617"/>
    </source>
</evidence>
<dbReference type="GO" id="GO:0043177">
    <property type="term" value="F:organic acid binding"/>
    <property type="evidence" value="ECO:0007669"/>
    <property type="project" value="TreeGrafter"/>
</dbReference>
<reference evidence="9 10" key="1">
    <citation type="journal article" date="2024" name="Proc. Natl. Acad. Sci. U.S.A.">
        <title>The genetic regulatory architecture and epigenomic basis for age-related changes in rattlesnake venom.</title>
        <authorList>
            <person name="Hogan M.P."/>
            <person name="Holding M.L."/>
            <person name="Nystrom G.S."/>
            <person name="Colston T.J."/>
            <person name="Bartlett D.A."/>
            <person name="Mason A.J."/>
            <person name="Ellsworth S.A."/>
            <person name="Rautsaw R.M."/>
            <person name="Lawrence K.C."/>
            <person name="Strickland J.L."/>
            <person name="He B."/>
            <person name="Fraser P."/>
            <person name="Margres M.J."/>
            <person name="Gilbert D.M."/>
            <person name="Gibbs H.L."/>
            <person name="Parkinson C.L."/>
            <person name="Rokyta D.R."/>
        </authorList>
    </citation>
    <scope>NUCLEOTIDE SEQUENCE [LARGE SCALE GENOMIC DNA]</scope>
    <source>
        <strain evidence="9">DRR0105</strain>
    </source>
</reference>
<dbReference type="CDD" id="cd08927">
    <property type="entry name" value="Hb-alpha-like"/>
    <property type="match status" value="4"/>
</dbReference>
<protein>
    <submittedName>
        <fullName evidence="9">Hemoglobin subunit zeta</fullName>
    </submittedName>
</protein>
<dbReference type="InterPro" id="IPR012292">
    <property type="entry name" value="Globin/Proto"/>
</dbReference>
<dbReference type="GO" id="GO:0005344">
    <property type="term" value="F:oxygen carrier activity"/>
    <property type="evidence" value="ECO:0007669"/>
    <property type="project" value="UniProtKB-KW"/>
</dbReference>
<organism evidence="9 10">
    <name type="scientific">Crotalus adamanteus</name>
    <name type="common">Eastern diamondback rattlesnake</name>
    <dbReference type="NCBI Taxonomy" id="8729"/>
    <lineage>
        <taxon>Eukaryota</taxon>
        <taxon>Metazoa</taxon>
        <taxon>Chordata</taxon>
        <taxon>Craniata</taxon>
        <taxon>Vertebrata</taxon>
        <taxon>Euteleostomi</taxon>
        <taxon>Lepidosauria</taxon>
        <taxon>Squamata</taxon>
        <taxon>Bifurcata</taxon>
        <taxon>Unidentata</taxon>
        <taxon>Episquamata</taxon>
        <taxon>Toxicofera</taxon>
        <taxon>Serpentes</taxon>
        <taxon>Colubroidea</taxon>
        <taxon>Viperidae</taxon>
        <taxon>Crotalinae</taxon>
        <taxon>Crotalus</taxon>
    </lineage>
</organism>
<proteinExistence type="inferred from homology"/>
<dbReference type="GO" id="GO:0020037">
    <property type="term" value="F:heme binding"/>
    <property type="evidence" value="ECO:0007669"/>
    <property type="project" value="InterPro"/>
</dbReference>
<feature type="domain" description="Globin" evidence="8">
    <location>
        <begin position="749"/>
        <end position="889"/>
    </location>
</feature>
<keyword evidence="2" id="KW-0813">Transport</keyword>
<dbReference type="Proteomes" id="UP001474421">
    <property type="component" value="Unassembled WGS sequence"/>
</dbReference>
<dbReference type="Gene3D" id="1.10.490.10">
    <property type="entry name" value="Globins"/>
    <property type="match status" value="4"/>
</dbReference>
<dbReference type="Pfam" id="PF00042">
    <property type="entry name" value="Globin"/>
    <property type="match status" value="4"/>
</dbReference>
<evidence type="ECO:0000259" key="8">
    <source>
        <dbReference type="PROSITE" id="PS01033"/>
    </source>
</evidence>
<dbReference type="PRINTS" id="PR00612">
    <property type="entry name" value="ALPHAHAEM"/>
</dbReference>
<dbReference type="FunFam" id="1.10.490.10:FF:000002">
    <property type="entry name" value="Hemoglobin subunit alpha"/>
    <property type="match status" value="4"/>
</dbReference>
<dbReference type="GO" id="GO:0031720">
    <property type="term" value="F:haptoglobin binding"/>
    <property type="evidence" value="ECO:0007669"/>
    <property type="project" value="TreeGrafter"/>
</dbReference>
<keyword evidence="10" id="KW-1185">Reference proteome</keyword>
<dbReference type="PANTHER" id="PTHR11442">
    <property type="entry name" value="HEMOGLOBIN FAMILY MEMBER"/>
    <property type="match status" value="1"/>
</dbReference>
<evidence type="ECO:0000256" key="5">
    <source>
        <dbReference type="ARBA" id="ARBA00022723"/>
    </source>
</evidence>
<feature type="region of interest" description="Disordered" evidence="7">
    <location>
        <begin position="440"/>
        <end position="459"/>
    </location>
</feature>
<feature type="domain" description="Globin" evidence="8">
    <location>
        <begin position="502"/>
        <end position="642"/>
    </location>
</feature>
<dbReference type="InterPro" id="IPR000971">
    <property type="entry name" value="Globin"/>
</dbReference>
<dbReference type="GO" id="GO:0031838">
    <property type="term" value="C:haptoglobin-hemoglobin complex"/>
    <property type="evidence" value="ECO:0007669"/>
    <property type="project" value="TreeGrafter"/>
</dbReference>
<evidence type="ECO:0000256" key="7">
    <source>
        <dbReference type="SAM" id="MobiDB-lite"/>
    </source>
</evidence>
<keyword evidence="3" id="KW-0349">Heme</keyword>
<evidence type="ECO:0000313" key="9">
    <source>
        <dbReference type="EMBL" id="KAK9403546.1"/>
    </source>
</evidence>
<dbReference type="InterPro" id="IPR050056">
    <property type="entry name" value="Hemoglobin_oxygen_transport"/>
</dbReference>
<dbReference type="AlphaFoldDB" id="A0AAW1BMM0"/>
<dbReference type="GO" id="GO:0042744">
    <property type="term" value="P:hydrogen peroxide catabolic process"/>
    <property type="evidence" value="ECO:0007669"/>
    <property type="project" value="TreeGrafter"/>
</dbReference>
<keyword evidence="6" id="KW-0408">Iron</keyword>
<dbReference type="GO" id="GO:0004601">
    <property type="term" value="F:peroxidase activity"/>
    <property type="evidence" value="ECO:0007669"/>
    <property type="project" value="TreeGrafter"/>
</dbReference>